<gene>
    <name evidence="2" type="ORF">SAMN05421806_107290</name>
</gene>
<dbReference type="RefSeq" id="WP_176953833.1">
    <property type="nucleotide sequence ID" value="NZ_FNFF01000007.1"/>
</dbReference>
<dbReference type="Gene3D" id="3.30.750.24">
    <property type="entry name" value="STAS domain"/>
    <property type="match status" value="1"/>
</dbReference>
<reference evidence="2 3" key="1">
    <citation type="submission" date="2016-10" db="EMBL/GenBank/DDBJ databases">
        <authorList>
            <person name="de Groot N.N."/>
        </authorList>
    </citation>
    <scope>NUCLEOTIDE SEQUENCE [LARGE SCALE GENOMIC DNA]</scope>
    <source>
        <strain evidence="2 3">CGMCC 4.5727</strain>
    </source>
</reference>
<dbReference type="EMBL" id="FNFF01000007">
    <property type="protein sequence ID" value="SDK43980.1"/>
    <property type="molecule type" value="Genomic_DNA"/>
</dbReference>
<protein>
    <submittedName>
        <fullName evidence="2">Anti-anti-sigma factor</fullName>
    </submittedName>
</protein>
<dbReference type="Proteomes" id="UP000199155">
    <property type="component" value="Unassembled WGS sequence"/>
</dbReference>
<dbReference type="InterPro" id="IPR002645">
    <property type="entry name" value="STAS_dom"/>
</dbReference>
<proteinExistence type="predicted"/>
<dbReference type="PROSITE" id="PS50801">
    <property type="entry name" value="STAS"/>
    <property type="match status" value="1"/>
</dbReference>
<name>A0A1G9BX71_9ACTN</name>
<dbReference type="AlphaFoldDB" id="A0A1G9BX71"/>
<accession>A0A1G9BX71</accession>
<dbReference type="CDD" id="cd07043">
    <property type="entry name" value="STAS_anti-anti-sigma_factors"/>
    <property type="match status" value="1"/>
</dbReference>
<dbReference type="Pfam" id="PF13466">
    <property type="entry name" value="STAS_2"/>
    <property type="match status" value="1"/>
</dbReference>
<keyword evidence="3" id="KW-1185">Reference proteome</keyword>
<dbReference type="SUPFAM" id="SSF52091">
    <property type="entry name" value="SpoIIaa-like"/>
    <property type="match status" value="1"/>
</dbReference>
<evidence type="ECO:0000313" key="3">
    <source>
        <dbReference type="Proteomes" id="UP000199155"/>
    </source>
</evidence>
<evidence type="ECO:0000313" key="2">
    <source>
        <dbReference type="EMBL" id="SDK43980.1"/>
    </source>
</evidence>
<dbReference type="InterPro" id="IPR058548">
    <property type="entry name" value="MlaB-like_STAS"/>
</dbReference>
<evidence type="ECO:0000259" key="1">
    <source>
        <dbReference type="PROSITE" id="PS50801"/>
    </source>
</evidence>
<sequence length="118" mass="13092">MDRSDHWPGIGASYARGPLWVIELKGDFDHENVESVAQATALAFRMHEGPVAFDMKALTFCDSSLLNHVLRVARQRRLLLVAVPQQAMRVFELTGTCDYLEMCDSVAEAVGRAARNDG</sequence>
<dbReference type="InterPro" id="IPR036513">
    <property type="entry name" value="STAS_dom_sf"/>
</dbReference>
<dbReference type="STRING" id="417292.SAMN05421806_107290"/>
<organism evidence="2 3">
    <name type="scientific">Streptomyces indicus</name>
    <dbReference type="NCBI Taxonomy" id="417292"/>
    <lineage>
        <taxon>Bacteria</taxon>
        <taxon>Bacillati</taxon>
        <taxon>Actinomycetota</taxon>
        <taxon>Actinomycetes</taxon>
        <taxon>Kitasatosporales</taxon>
        <taxon>Streptomycetaceae</taxon>
        <taxon>Streptomyces</taxon>
    </lineage>
</organism>
<feature type="domain" description="STAS" evidence="1">
    <location>
        <begin position="21"/>
        <end position="113"/>
    </location>
</feature>